<name>A0A6J4HLX8_9MICC</name>
<dbReference type="GO" id="GO:0003938">
    <property type="term" value="F:IMP dehydrogenase activity"/>
    <property type="evidence" value="ECO:0007669"/>
    <property type="project" value="UniProtKB-EC"/>
</dbReference>
<feature type="compositionally biased region" description="Polar residues" evidence="1">
    <location>
        <begin position="1"/>
        <end position="11"/>
    </location>
</feature>
<sequence>PNSTTAPWSASNPPPATKKAAPSNKAG</sequence>
<reference evidence="2" key="1">
    <citation type="submission" date="2020-02" db="EMBL/GenBank/DDBJ databases">
        <authorList>
            <person name="Meier V. D."/>
        </authorList>
    </citation>
    <scope>NUCLEOTIDE SEQUENCE</scope>
    <source>
        <strain evidence="2">AVDCRST_MAG83</strain>
    </source>
</reference>
<feature type="region of interest" description="Disordered" evidence="1">
    <location>
        <begin position="1"/>
        <end position="27"/>
    </location>
</feature>
<dbReference type="EMBL" id="CADCTE010000062">
    <property type="protein sequence ID" value="CAA9228511.1"/>
    <property type="molecule type" value="Genomic_DNA"/>
</dbReference>
<dbReference type="EC" id="1.1.1.205" evidence="2"/>
<proteinExistence type="predicted"/>
<keyword evidence="2" id="KW-0560">Oxidoreductase</keyword>
<accession>A0A6J4HLX8</accession>
<evidence type="ECO:0000256" key="1">
    <source>
        <dbReference type="SAM" id="MobiDB-lite"/>
    </source>
</evidence>
<feature type="non-terminal residue" evidence="2">
    <location>
        <position position="27"/>
    </location>
</feature>
<feature type="non-terminal residue" evidence="2">
    <location>
        <position position="1"/>
    </location>
</feature>
<gene>
    <name evidence="2" type="ORF">AVDCRST_MAG83-888</name>
</gene>
<evidence type="ECO:0000313" key="2">
    <source>
        <dbReference type="EMBL" id="CAA9228511.1"/>
    </source>
</evidence>
<dbReference type="AlphaFoldDB" id="A0A6J4HLX8"/>
<organism evidence="2">
    <name type="scientific">uncultured Arthrobacter sp</name>
    <dbReference type="NCBI Taxonomy" id="114050"/>
    <lineage>
        <taxon>Bacteria</taxon>
        <taxon>Bacillati</taxon>
        <taxon>Actinomycetota</taxon>
        <taxon>Actinomycetes</taxon>
        <taxon>Micrococcales</taxon>
        <taxon>Micrococcaceae</taxon>
        <taxon>Arthrobacter</taxon>
        <taxon>environmental samples</taxon>
    </lineage>
</organism>
<protein>
    <submittedName>
        <fullName evidence="2">Inosine-5'-monophosphate dehydrogenase / CBS domain</fullName>
        <ecNumber evidence="2">1.1.1.205</ecNumber>
    </submittedName>
</protein>